<evidence type="ECO:0000313" key="6">
    <source>
        <dbReference type="EMBL" id="KCW63127.1"/>
    </source>
</evidence>
<gene>
    <name evidence="6" type="ORF">EUGRSUZ_G00736</name>
</gene>
<dbReference type="AlphaFoldDB" id="A0A059BA71"/>
<dbReference type="GO" id="GO:0005576">
    <property type="term" value="C:extracellular region"/>
    <property type="evidence" value="ECO:0007669"/>
    <property type="project" value="UniProtKB-SubCell"/>
</dbReference>
<name>A0A059BA71_EUCGR</name>
<dbReference type="InterPro" id="IPR036908">
    <property type="entry name" value="RlpA-like_sf"/>
</dbReference>
<protein>
    <recommendedName>
        <fullName evidence="7">Kiwellin</fullName>
    </recommendedName>
</protein>
<dbReference type="InParanoid" id="A0A059BA71"/>
<dbReference type="EMBL" id="KK198759">
    <property type="protein sequence ID" value="KCW63127.1"/>
    <property type="molecule type" value="Genomic_DNA"/>
</dbReference>
<dbReference type="SUPFAM" id="SSF50685">
    <property type="entry name" value="Barwin-like endoglucanases"/>
    <property type="match status" value="1"/>
</dbReference>
<evidence type="ECO:0000256" key="4">
    <source>
        <dbReference type="ARBA" id="ARBA00022729"/>
    </source>
</evidence>
<dbReference type="OMA" id="HNNTERI"/>
<feature type="chain" id="PRO_5001573240" description="Kiwellin" evidence="5">
    <location>
        <begin position="26"/>
        <end position="215"/>
    </location>
</feature>
<evidence type="ECO:0000256" key="3">
    <source>
        <dbReference type="ARBA" id="ARBA00022525"/>
    </source>
</evidence>
<reference evidence="6" key="1">
    <citation type="submission" date="2013-07" db="EMBL/GenBank/DDBJ databases">
        <title>The genome of Eucalyptus grandis.</title>
        <authorList>
            <person name="Schmutz J."/>
            <person name="Hayes R."/>
            <person name="Myburg A."/>
            <person name="Tuskan G."/>
            <person name="Grattapaglia D."/>
            <person name="Rokhsar D.S."/>
        </authorList>
    </citation>
    <scope>NUCLEOTIDE SEQUENCE</scope>
    <source>
        <tissue evidence="6">Leaf extractions</tissue>
    </source>
</reference>
<organism evidence="6">
    <name type="scientific">Eucalyptus grandis</name>
    <name type="common">Flooded gum</name>
    <dbReference type="NCBI Taxonomy" id="71139"/>
    <lineage>
        <taxon>Eukaryota</taxon>
        <taxon>Viridiplantae</taxon>
        <taxon>Streptophyta</taxon>
        <taxon>Embryophyta</taxon>
        <taxon>Tracheophyta</taxon>
        <taxon>Spermatophyta</taxon>
        <taxon>Magnoliopsida</taxon>
        <taxon>eudicotyledons</taxon>
        <taxon>Gunneridae</taxon>
        <taxon>Pentapetalae</taxon>
        <taxon>rosids</taxon>
        <taxon>malvids</taxon>
        <taxon>Myrtales</taxon>
        <taxon>Myrtaceae</taxon>
        <taxon>Myrtoideae</taxon>
        <taxon>Eucalypteae</taxon>
        <taxon>Eucalyptus</taxon>
    </lineage>
</organism>
<accession>A0A059BA71</accession>
<dbReference type="PANTHER" id="PTHR33191">
    <property type="entry name" value="RIPENING-RELATED PROTEIN 2-RELATED"/>
    <property type="match status" value="1"/>
</dbReference>
<comment type="subcellular location">
    <subcellularLocation>
        <location evidence="1">Secreted</location>
    </subcellularLocation>
</comment>
<dbReference type="CDD" id="cd22270">
    <property type="entry name" value="DPBB_kiwellin-like"/>
    <property type="match status" value="1"/>
</dbReference>
<feature type="non-terminal residue" evidence="6">
    <location>
        <position position="215"/>
    </location>
</feature>
<keyword evidence="4 5" id="KW-0732">Signal</keyword>
<evidence type="ECO:0000256" key="2">
    <source>
        <dbReference type="ARBA" id="ARBA00005592"/>
    </source>
</evidence>
<sequence>MELAGIMSIALLLVVLSTNLPAISSCNGPCQTLDDCRGQLICINGMCSDDPKLGTQICGTGSGGQSVLTSDGGGCDPSGNLQCDGTSYPTFTCSPPVTSSTRAILMNNDFSQGGDGGDPSQCNEQYHNNTERIVAPSTGWFDNVHCGKIFKITSIKTGSSVMAKAVDQCDSMNGCNASHAYQPPCRNNIVDSSDAMWSALGLDKNVGEEDVTWST</sequence>
<dbReference type="Gene3D" id="2.40.40.10">
    <property type="entry name" value="RlpA-like domain"/>
    <property type="match status" value="1"/>
</dbReference>
<comment type="similarity">
    <text evidence="2">Belongs to the kiwellin family.</text>
</comment>
<evidence type="ECO:0000256" key="1">
    <source>
        <dbReference type="ARBA" id="ARBA00004613"/>
    </source>
</evidence>
<dbReference type="InterPro" id="IPR039271">
    <property type="entry name" value="Kiwellin-like"/>
</dbReference>
<dbReference type="Gramene" id="KCW63127">
    <property type="protein sequence ID" value="KCW63127"/>
    <property type="gene ID" value="EUGRSUZ_G00736"/>
</dbReference>
<feature type="signal peptide" evidence="5">
    <location>
        <begin position="1"/>
        <end position="25"/>
    </location>
</feature>
<dbReference type="PANTHER" id="PTHR33191:SF9">
    <property type="entry name" value="RIPENING-RELATED PROTEIN 2-RELATED"/>
    <property type="match status" value="1"/>
</dbReference>
<dbReference type="Pfam" id="PF24300">
    <property type="entry name" value="KWL1"/>
    <property type="match status" value="1"/>
</dbReference>
<evidence type="ECO:0008006" key="7">
    <source>
        <dbReference type="Google" id="ProtNLM"/>
    </source>
</evidence>
<dbReference type="eggNOG" id="ENOG502RXVH">
    <property type="taxonomic scope" value="Eukaryota"/>
</dbReference>
<keyword evidence="3" id="KW-0964">Secreted</keyword>
<evidence type="ECO:0000256" key="5">
    <source>
        <dbReference type="SAM" id="SignalP"/>
    </source>
</evidence>
<dbReference type="STRING" id="71139.A0A059BA71"/>
<proteinExistence type="inferred from homology"/>